<evidence type="ECO:0008006" key="4">
    <source>
        <dbReference type="Google" id="ProtNLM"/>
    </source>
</evidence>
<gene>
    <name evidence="2" type="ORF">HMPREF9220_1131</name>
</gene>
<protein>
    <recommendedName>
        <fullName evidence="4">Asp23/Gls24 family envelope stress response protein</fullName>
    </recommendedName>
</protein>
<sequence length="113" mass="12820">MDNDKILKESNIEEIYSKLEKEILTIPGVVEFTGGGFQNIVQEISKVIGKRMCKGILINYKKGFIDVNISISIKSGFMILELGNEIQRKVKEILNVYTDNIENINVTITEIIK</sequence>
<dbReference type="AlphaFoldDB" id="E4L8E8"/>
<proteinExistence type="inferred from homology"/>
<name>E4L8E8_9FIRM</name>
<evidence type="ECO:0000313" key="2">
    <source>
        <dbReference type="EMBL" id="EFR42930.1"/>
    </source>
</evidence>
<dbReference type="OrthoDB" id="1629393at2"/>
<dbReference type="Pfam" id="PF03780">
    <property type="entry name" value="Asp23"/>
    <property type="match status" value="1"/>
</dbReference>
<dbReference type="InterPro" id="IPR005531">
    <property type="entry name" value="Asp23"/>
</dbReference>
<evidence type="ECO:0000256" key="1">
    <source>
        <dbReference type="ARBA" id="ARBA00005721"/>
    </source>
</evidence>
<organism evidence="2 3">
    <name type="scientific">Dialister micraerophilus UPII 345-E</name>
    <dbReference type="NCBI Taxonomy" id="910314"/>
    <lineage>
        <taxon>Bacteria</taxon>
        <taxon>Bacillati</taxon>
        <taxon>Bacillota</taxon>
        <taxon>Negativicutes</taxon>
        <taxon>Veillonellales</taxon>
        <taxon>Veillonellaceae</taxon>
        <taxon>Dialister</taxon>
    </lineage>
</organism>
<comment type="similarity">
    <text evidence="1">Belongs to the asp23 family.</text>
</comment>
<dbReference type="EMBL" id="AENT01000012">
    <property type="protein sequence ID" value="EFR42930.1"/>
    <property type="molecule type" value="Genomic_DNA"/>
</dbReference>
<comment type="caution">
    <text evidence="2">The sequence shown here is derived from an EMBL/GenBank/DDBJ whole genome shotgun (WGS) entry which is preliminary data.</text>
</comment>
<evidence type="ECO:0000313" key="3">
    <source>
        <dbReference type="Proteomes" id="UP000004594"/>
    </source>
</evidence>
<dbReference type="Proteomes" id="UP000004594">
    <property type="component" value="Unassembled WGS sequence"/>
</dbReference>
<accession>E4L8E8</accession>
<reference evidence="2 3" key="1">
    <citation type="submission" date="2010-11" db="EMBL/GenBank/DDBJ databases">
        <authorList>
            <person name="Durkin A.S."/>
            <person name="Madupu R."/>
            <person name="Torralba M."/>
            <person name="Gillis M."/>
            <person name="Methe B."/>
            <person name="Sutton G."/>
            <person name="Nelson K.E."/>
        </authorList>
    </citation>
    <scope>NUCLEOTIDE SEQUENCE [LARGE SCALE GENOMIC DNA]</scope>
    <source>
        <strain evidence="2 3">UPII 345-E</strain>
    </source>
</reference>
<dbReference type="RefSeq" id="WP_007554331.1">
    <property type="nucleotide sequence ID" value="NZ_AENT01000012.1"/>
</dbReference>